<sequence>MTNLQLSPIETKTLLAAIGDKPITGIKQADHSNLRQKLEHHLSLVNKNNDDRITLLSSQIKDWRLGEDKTINALKPEQRKQYSIELKQRPDTCQLEFMITNSCLLNPNLSGVTPLGMSGVIEIRDGYPAISLGINSDENILHVVSDGYSKLSVIPELNDDHLFWEPIQITEQKYNGLSLDVGDCYSEELNDSQRLVAQHELDHYDFEPLVVKDLGNWESNDNVWTIPVYLETDDEEMESSDKINFTVTFFDNSSNIKSIEELNV</sequence>
<dbReference type="PATRIC" id="fig|1229493.5.peg.1228"/>
<gene>
    <name evidence="1" type="ORF">H735_10690</name>
</gene>
<evidence type="ECO:0000313" key="2">
    <source>
        <dbReference type="Proteomes" id="UP000031586"/>
    </source>
</evidence>
<organism evidence="1 2">
    <name type="scientific">Vibrio owensii CAIM 1854 = LMG 25443</name>
    <dbReference type="NCBI Taxonomy" id="1229493"/>
    <lineage>
        <taxon>Bacteria</taxon>
        <taxon>Pseudomonadati</taxon>
        <taxon>Pseudomonadota</taxon>
        <taxon>Gammaproteobacteria</taxon>
        <taxon>Vibrionales</taxon>
        <taxon>Vibrionaceae</taxon>
        <taxon>Vibrio</taxon>
    </lineage>
</organism>
<evidence type="ECO:0000313" key="1">
    <source>
        <dbReference type="EMBL" id="KIF53379.1"/>
    </source>
</evidence>
<protein>
    <submittedName>
        <fullName evidence="1">Uncharacterized protein</fullName>
    </submittedName>
</protein>
<name>A0A0C1ZB89_9VIBR</name>
<dbReference type="RefSeq" id="WP_020194580.1">
    <property type="nucleotide sequence ID" value="NZ_BAOH01000005.1"/>
</dbReference>
<proteinExistence type="predicted"/>
<dbReference type="AlphaFoldDB" id="A0A0C1ZB89"/>
<accession>A0A0C1ZB89</accession>
<dbReference type="EMBL" id="JPRD01000015">
    <property type="protein sequence ID" value="KIF53379.1"/>
    <property type="molecule type" value="Genomic_DNA"/>
</dbReference>
<reference evidence="1 2" key="1">
    <citation type="submission" date="2014-07" db="EMBL/GenBank/DDBJ databases">
        <title>Unique and conserved regions in Vibrio harveyi and related species in comparison with the shrimp pathogen Vibrio harveyi CAIM 1792.</title>
        <authorList>
            <person name="Espinoza-Valles I."/>
            <person name="Vora G."/>
            <person name="Leekitcharoenphon P."/>
            <person name="Ussery D."/>
            <person name="Hoj L."/>
            <person name="Gomez-Gil B."/>
        </authorList>
    </citation>
    <scope>NUCLEOTIDE SEQUENCE [LARGE SCALE GENOMIC DNA]</scope>
    <source>
        <strain evidence="2">CAIM 1854 / LMG 25443</strain>
    </source>
</reference>
<dbReference type="Proteomes" id="UP000031586">
    <property type="component" value="Unassembled WGS sequence"/>
</dbReference>
<comment type="caution">
    <text evidence="1">The sequence shown here is derived from an EMBL/GenBank/DDBJ whole genome shotgun (WGS) entry which is preliminary data.</text>
</comment>